<sequence>MSEEPNGKSAASRPLALGLPATPSVGPLDPSKNHQRLLFFASVLSLVVPCTVAGHLKPIICSPLNGFVFVASTGDVLLLRILFVQWVGLVLWGY</sequence>
<evidence type="ECO:0000256" key="1">
    <source>
        <dbReference type="SAM" id="Phobius"/>
    </source>
</evidence>
<accession>A0A8X6INE2</accession>
<keyword evidence="1" id="KW-0472">Membrane</keyword>
<evidence type="ECO:0000313" key="3">
    <source>
        <dbReference type="Proteomes" id="UP000887116"/>
    </source>
</evidence>
<dbReference type="EMBL" id="BMAO01022204">
    <property type="protein sequence ID" value="GFQ80295.1"/>
    <property type="molecule type" value="Genomic_DNA"/>
</dbReference>
<keyword evidence="1" id="KW-0812">Transmembrane</keyword>
<name>A0A8X6INE2_TRICU</name>
<comment type="caution">
    <text evidence="2">The sequence shown here is derived from an EMBL/GenBank/DDBJ whole genome shotgun (WGS) entry which is preliminary data.</text>
</comment>
<gene>
    <name evidence="2" type="ORF">TNCT_209771</name>
</gene>
<protein>
    <submittedName>
        <fullName evidence="2">Uncharacterized protein</fullName>
    </submittedName>
</protein>
<organism evidence="2 3">
    <name type="scientific">Trichonephila clavata</name>
    <name type="common">Joro spider</name>
    <name type="synonym">Nephila clavata</name>
    <dbReference type="NCBI Taxonomy" id="2740835"/>
    <lineage>
        <taxon>Eukaryota</taxon>
        <taxon>Metazoa</taxon>
        <taxon>Ecdysozoa</taxon>
        <taxon>Arthropoda</taxon>
        <taxon>Chelicerata</taxon>
        <taxon>Arachnida</taxon>
        <taxon>Araneae</taxon>
        <taxon>Araneomorphae</taxon>
        <taxon>Entelegynae</taxon>
        <taxon>Araneoidea</taxon>
        <taxon>Nephilidae</taxon>
        <taxon>Trichonephila</taxon>
    </lineage>
</organism>
<dbReference type="AlphaFoldDB" id="A0A8X6INE2"/>
<keyword evidence="3" id="KW-1185">Reference proteome</keyword>
<feature type="transmembrane region" description="Helical" evidence="1">
    <location>
        <begin position="68"/>
        <end position="92"/>
    </location>
</feature>
<proteinExistence type="predicted"/>
<dbReference type="Proteomes" id="UP000887116">
    <property type="component" value="Unassembled WGS sequence"/>
</dbReference>
<keyword evidence="1" id="KW-1133">Transmembrane helix</keyword>
<reference evidence="2" key="1">
    <citation type="submission" date="2020-07" db="EMBL/GenBank/DDBJ databases">
        <title>Multicomponent nature underlies the extraordinary mechanical properties of spider dragline silk.</title>
        <authorList>
            <person name="Kono N."/>
            <person name="Nakamura H."/>
            <person name="Mori M."/>
            <person name="Yoshida Y."/>
            <person name="Ohtoshi R."/>
            <person name="Malay A.D."/>
            <person name="Moran D.A.P."/>
            <person name="Tomita M."/>
            <person name="Numata K."/>
            <person name="Arakawa K."/>
        </authorList>
    </citation>
    <scope>NUCLEOTIDE SEQUENCE</scope>
</reference>
<feature type="transmembrane region" description="Helical" evidence="1">
    <location>
        <begin position="37"/>
        <end position="56"/>
    </location>
</feature>
<evidence type="ECO:0000313" key="2">
    <source>
        <dbReference type="EMBL" id="GFQ80295.1"/>
    </source>
</evidence>